<feature type="region of interest" description="Disordered" evidence="1">
    <location>
        <begin position="63"/>
        <end position="128"/>
    </location>
</feature>
<sequence length="451" mass="51660">MDPPAASEAQAEDPERLERRIPDTLFPALAGSIERRTHLPHTPPHPSLIRGYCLFVPDFSSFRGRAENMPPRKKVNSGREVSQSVSQSIVPEHSHKKRCWDLVDAPSLSRSQGTGSIKMDQNSIHKPLRRSARLQQVTAIPEPSEQEQNHTSSSLPKKFQRPRSKTVPTQPRDWKIPKRRPVAEEKVISPPKRRRRKSTSARRDQIPSLLPAITFEGEDAEGEDSEVRDSDGVLWVKMPFVSPEDIYTFSAEFYIAPPRIVEVNTAVGPPPIIVRLHIVDKKTGQEVPYDNDPERYYWAMARVLHEDHTLCTEPEYQNKNQATETPMSWFHEEQEEDTRTPVTQTPPPGGPVRKWKTFVTFPGIQIPVVGKYRIMITLGVYIDQKLRAADGREKDEKVCKELVSTTSDVIIVQEEDPKDDDASDLLQKKDLYDKFLAERDEFFKREQNESY</sequence>
<feature type="compositionally biased region" description="Polar residues" evidence="1">
    <location>
        <begin position="108"/>
        <end position="124"/>
    </location>
</feature>
<evidence type="ECO:0000256" key="1">
    <source>
        <dbReference type="SAM" id="MobiDB-lite"/>
    </source>
</evidence>
<feature type="compositionally biased region" description="Basic and acidic residues" evidence="1">
    <location>
        <begin position="172"/>
        <end position="187"/>
    </location>
</feature>
<gene>
    <name evidence="2" type="ORF">EYR41_006261</name>
</gene>
<feature type="compositionally biased region" description="Basic residues" evidence="1">
    <location>
        <begin position="191"/>
        <end position="200"/>
    </location>
</feature>
<dbReference type="EMBL" id="SOZJ01000003">
    <property type="protein sequence ID" value="TGJ70286.1"/>
    <property type="molecule type" value="Genomic_DNA"/>
</dbReference>
<name>A0A8H2E1V3_ORBOL</name>
<comment type="caution">
    <text evidence="2">The sequence shown here is derived from an EMBL/GenBank/DDBJ whole genome shotgun (WGS) entry which is preliminary data.</text>
</comment>
<feature type="compositionally biased region" description="Basic and acidic residues" evidence="1">
    <location>
        <begin position="13"/>
        <end position="22"/>
    </location>
</feature>
<accession>A0A8H2E1V3</accession>
<feature type="compositionally biased region" description="Polar residues" evidence="1">
    <location>
        <begin position="79"/>
        <end position="89"/>
    </location>
</feature>
<feature type="region of interest" description="Disordered" evidence="1">
    <location>
        <begin position="140"/>
        <end position="211"/>
    </location>
</feature>
<protein>
    <submittedName>
        <fullName evidence="2">Uncharacterized protein</fullName>
    </submittedName>
</protein>
<evidence type="ECO:0000313" key="2">
    <source>
        <dbReference type="EMBL" id="TGJ70286.1"/>
    </source>
</evidence>
<proteinExistence type="predicted"/>
<dbReference type="Proteomes" id="UP000297595">
    <property type="component" value="Unassembled WGS sequence"/>
</dbReference>
<feature type="region of interest" description="Disordered" evidence="1">
    <location>
        <begin position="332"/>
        <end position="351"/>
    </location>
</feature>
<dbReference type="AlphaFoldDB" id="A0A8H2E1V3"/>
<feature type="region of interest" description="Disordered" evidence="1">
    <location>
        <begin position="1"/>
        <end position="22"/>
    </location>
</feature>
<organism evidence="2 3">
    <name type="scientific">Orbilia oligospora</name>
    <name type="common">Nematode-trapping fungus</name>
    <name type="synonym">Arthrobotrys oligospora</name>
    <dbReference type="NCBI Taxonomy" id="2813651"/>
    <lineage>
        <taxon>Eukaryota</taxon>
        <taxon>Fungi</taxon>
        <taxon>Dikarya</taxon>
        <taxon>Ascomycota</taxon>
        <taxon>Pezizomycotina</taxon>
        <taxon>Orbiliomycetes</taxon>
        <taxon>Orbiliales</taxon>
        <taxon>Orbiliaceae</taxon>
        <taxon>Orbilia</taxon>
    </lineage>
</organism>
<reference evidence="2 3" key="1">
    <citation type="submission" date="2019-03" db="EMBL/GenBank/DDBJ databases">
        <title>Nematode-trapping fungi genome.</title>
        <authorList>
            <person name="Vidal-Diez De Ulzurrun G."/>
        </authorList>
    </citation>
    <scope>NUCLEOTIDE SEQUENCE [LARGE SCALE GENOMIC DNA]</scope>
    <source>
        <strain evidence="2 3">TWF154</strain>
    </source>
</reference>
<evidence type="ECO:0000313" key="3">
    <source>
        <dbReference type="Proteomes" id="UP000297595"/>
    </source>
</evidence>